<feature type="transmembrane region" description="Helical" evidence="1">
    <location>
        <begin position="60"/>
        <end position="84"/>
    </location>
</feature>
<feature type="domain" description="YdbS-like PH" evidence="2">
    <location>
        <begin position="85"/>
        <end position="161"/>
    </location>
</feature>
<keyword evidence="1" id="KW-1133">Transmembrane helix</keyword>
<reference evidence="3 4" key="1">
    <citation type="submission" date="2016-10" db="EMBL/GenBank/DDBJ databases">
        <authorList>
            <person name="de Groot N.N."/>
        </authorList>
    </citation>
    <scope>NUCLEOTIDE SEQUENCE [LARGE SCALE GENOMIC DNA]</scope>
    <source>
        <strain evidence="3 4">CGMCC 1.10076</strain>
    </source>
</reference>
<protein>
    <recommendedName>
        <fullName evidence="2">YdbS-like PH domain-containing protein</fullName>
    </recommendedName>
</protein>
<dbReference type="Proteomes" id="UP000199580">
    <property type="component" value="Unassembled WGS sequence"/>
</dbReference>
<feature type="transmembrane region" description="Helical" evidence="1">
    <location>
        <begin position="34"/>
        <end position="54"/>
    </location>
</feature>
<dbReference type="Pfam" id="PF03703">
    <property type="entry name" value="bPH_2"/>
    <property type="match status" value="1"/>
</dbReference>
<dbReference type="PANTHER" id="PTHR34473:SF2">
    <property type="entry name" value="UPF0699 TRANSMEMBRANE PROTEIN YDBT"/>
    <property type="match status" value="1"/>
</dbReference>
<evidence type="ECO:0000259" key="2">
    <source>
        <dbReference type="Pfam" id="PF03703"/>
    </source>
</evidence>
<dbReference type="AlphaFoldDB" id="A0A1G8WLB5"/>
<evidence type="ECO:0000313" key="4">
    <source>
        <dbReference type="Proteomes" id="UP000199580"/>
    </source>
</evidence>
<dbReference type="RefSeq" id="WP_091394188.1">
    <property type="nucleotide sequence ID" value="NZ_BKAI01000004.1"/>
</dbReference>
<evidence type="ECO:0000313" key="3">
    <source>
        <dbReference type="EMBL" id="SDJ78971.1"/>
    </source>
</evidence>
<evidence type="ECO:0000256" key="1">
    <source>
        <dbReference type="SAM" id="Phobius"/>
    </source>
</evidence>
<dbReference type="EMBL" id="FNEZ01000002">
    <property type="protein sequence ID" value="SDJ78971.1"/>
    <property type="molecule type" value="Genomic_DNA"/>
</dbReference>
<sequence length="171" mass="19486">MENFTNETIDTTQLPRFEEVPFTPLHPNYWKLTLIHLFVLFLILATALGFGLVFNDELILYQWNLIVAAAVLMLLVLIFSRIAFRKKGFAFRNHDVLFRSGIIATNTIVIPYNRVQHVALHEGFISRYLGLAKIEIFTAGGSSSDIEIPGIEKIQAKNIKQLLMGKIQKQL</sequence>
<keyword evidence="4" id="KW-1185">Reference proteome</keyword>
<dbReference type="PANTHER" id="PTHR34473">
    <property type="entry name" value="UPF0699 TRANSMEMBRANE PROTEIN YDBS"/>
    <property type="match status" value="1"/>
</dbReference>
<dbReference type="STRING" id="1128970.SAMN04487935_1863"/>
<proteinExistence type="predicted"/>
<dbReference type="OrthoDB" id="1524472at2"/>
<accession>A0A1G8WLB5</accession>
<name>A0A1G8WLB5_9FLAO</name>
<keyword evidence="1" id="KW-0812">Transmembrane</keyword>
<dbReference type="InterPro" id="IPR005182">
    <property type="entry name" value="YdbS-like_PH"/>
</dbReference>
<keyword evidence="1" id="KW-0472">Membrane</keyword>
<organism evidence="3 4">
    <name type="scientific">Flavobacterium noncentrifugens</name>
    <dbReference type="NCBI Taxonomy" id="1128970"/>
    <lineage>
        <taxon>Bacteria</taxon>
        <taxon>Pseudomonadati</taxon>
        <taxon>Bacteroidota</taxon>
        <taxon>Flavobacteriia</taxon>
        <taxon>Flavobacteriales</taxon>
        <taxon>Flavobacteriaceae</taxon>
        <taxon>Flavobacterium</taxon>
    </lineage>
</organism>
<gene>
    <name evidence="3" type="ORF">SAMN04487935_1863</name>
</gene>